<protein>
    <submittedName>
        <fullName evidence="2">Uncharacterized protein</fullName>
    </submittedName>
</protein>
<feature type="region of interest" description="Disordered" evidence="1">
    <location>
        <begin position="74"/>
        <end position="102"/>
    </location>
</feature>
<proteinExistence type="predicted"/>
<evidence type="ECO:0000256" key="1">
    <source>
        <dbReference type="SAM" id="MobiDB-lite"/>
    </source>
</evidence>
<comment type="caution">
    <text evidence="2">The sequence shown here is derived from an EMBL/GenBank/DDBJ whole genome shotgun (WGS) entry which is preliminary data.</text>
</comment>
<evidence type="ECO:0000313" key="3">
    <source>
        <dbReference type="Proteomes" id="UP000324222"/>
    </source>
</evidence>
<reference evidence="2 3" key="1">
    <citation type="submission" date="2019-05" db="EMBL/GenBank/DDBJ databases">
        <title>Another draft genome of Portunus trituberculatus and its Hox gene families provides insights of decapod evolution.</title>
        <authorList>
            <person name="Jeong J.-H."/>
            <person name="Song I."/>
            <person name="Kim S."/>
            <person name="Choi T."/>
            <person name="Kim D."/>
            <person name="Ryu S."/>
            <person name="Kim W."/>
        </authorList>
    </citation>
    <scope>NUCLEOTIDE SEQUENCE [LARGE SCALE GENOMIC DNA]</scope>
    <source>
        <tissue evidence="2">Muscle</tissue>
    </source>
</reference>
<gene>
    <name evidence="2" type="ORF">E2C01_001939</name>
</gene>
<name>A0A5B7CI30_PORTR</name>
<dbReference type="Proteomes" id="UP000324222">
    <property type="component" value="Unassembled WGS sequence"/>
</dbReference>
<accession>A0A5B7CI30</accession>
<evidence type="ECO:0000313" key="2">
    <source>
        <dbReference type="EMBL" id="MPC09332.1"/>
    </source>
</evidence>
<keyword evidence="3" id="KW-1185">Reference proteome</keyword>
<sequence>MLEGRPTLIFLPPIMTPFICSKASCAASGISYSTNANLARRGTIITMQTLISYGNLDGDDTIIHAWPYHSRPPVPSRDAAPLPAPAQCPGSHAGVVSSHGKC</sequence>
<organism evidence="2 3">
    <name type="scientific">Portunus trituberculatus</name>
    <name type="common">Swimming crab</name>
    <name type="synonym">Neptunus trituberculatus</name>
    <dbReference type="NCBI Taxonomy" id="210409"/>
    <lineage>
        <taxon>Eukaryota</taxon>
        <taxon>Metazoa</taxon>
        <taxon>Ecdysozoa</taxon>
        <taxon>Arthropoda</taxon>
        <taxon>Crustacea</taxon>
        <taxon>Multicrustacea</taxon>
        <taxon>Malacostraca</taxon>
        <taxon>Eumalacostraca</taxon>
        <taxon>Eucarida</taxon>
        <taxon>Decapoda</taxon>
        <taxon>Pleocyemata</taxon>
        <taxon>Brachyura</taxon>
        <taxon>Eubrachyura</taxon>
        <taxon>Portunoidea</taxon>
        <taxon>Portunidae</taxon>
        <taxon>Portuninae</taxon>
        <taxon>Portunus</taxon>
    </lineage>
</organism>
<dbReference type="AlphaFoldDB" id="A0A5B7CI30"/>
<dbReference type="EMBL" id="VSRR010000064">
    <property type="protein sequence ID" value="MPC09332.1"/>
    <property type="molecule type" value="Genomic_DNA"/>
</dbReference>